<dbReference type="AlphaFoldDB" id="A0A327ZEE3"/>
<feature type="compositionally biased region" description="Basic and acidic residues" evidence="1">
    <location>
        <begin position="343"/>
        <end position="355"/>
    </location>
</feature>
<protein>
    <submittedName>
        <fullName evidence="3">Uncharacterized protein</fullName>
    </submittedName>
</protein>
<dbReference type="Proteomes" id="UP000249341">
    <property type="component" value="Unassembled WGS sequence"/>
</dbReference>
<feature type="region of interest" description="Disordered" evidence="1">
    <location>
        <begin position="1"/>
        <end position="35"/>
    </location>
</feature>
<proteinExistence type="predicted"/>
<feature type="compositionally biased region" description="Low complexity" evidence="1">
    <location>
        <begin position="219"/>
        <end position="244"/>
    </location>
</feature>
<feature type="transmembrane region" description="Helical" evidence="2">
    <location>
        <begin position="167"/>
        <end position="193"/>
    </location>
</feature>
<feature type="compositionally biased region" description="Low complexity" evidence="1">
    <location>
        <begin position="252"/>
        <end position="279"/>
    </location>
</feature>
<feature type="transmembrane region" description="Helical" evidence="2">
    <location>
        <begin position="39"/>
        <end position="66"/>
    </location>
</feature>
<dbReference type="EMBL" id="QLMJ01000010">
    <property type="protein sequence ID" value="RAK35307.1"/>
    <property type="molecule type" value="Genomic_DNA"/>
</dbReference>
<sequence>MSYAAQPPVAEPSSGAPSPGSWSPGPPPQDSPRASVRPAAVTTAVALLWTMAVAGFVYAAGMVAVTPGTVGRFQDATSGSEVADNYVAVIWLGSAIGAVVALLIVALFTVLGVGLRRGSRLARGITLGVCVLGVIGGCGSVAAIGGQQSGDAVSGSLGAALNDAYPGGWIGLNAAVAVAQVIAYLLVAFLLLLAPRAFFGGASAAAGAGSGPVGNPAWGGPAAGNPAWGVPAAGNQGWGAPAGTQAGGAGWGAPAPANPYWGPGPSGGNPTAAPGTAGVNPGGGTPPGGFGYGNPPVYPSSDPAVTASPWAAPQSTDQYPQSDQSSSEADQNFVHPPVQKPTPRPEDEYWSRPSD</sequence>
<evidence type="ECO:0000256" key="1">
    <source>
        <dbReference type="SAM" id="MobiDB-lite"/>
    </source>
</evidence>
<evidence type="ECO:0000313" key="4">
    <source>
        <dbReference type="Proteomes" id="UP000249341"/>
    </source>
</evidence>
<reference evidence="3 4" key="1">
    <citation type="submission" date="2018-06" db="EMBL/GenBank/DDBJ databases">
        <title>Genomic Encyclopedia of Type Strains, Phase III (KMG-III): the genomes of soil and plant-associated and newly described type strains.</title>
        <authorList>
            <person name="Whitman W."/>
        </authorList>
    </citation>
    <scope>NUCLEOTIDE SEQUENCE [LARGE SCALE GENOMIC DNA]</scope>
    <source>
        <strain evidence="3 4">CGMCC 4.7090</strain>
    </source>
</reference>
<dbReference type="RefSeq" id="WP_183192703.1">
    <property type="nucleotide sequence ID" value="NZ_JACHWI010000004.1"/>
</dbReference>
<feature type="compositionally biased region" description="Low complexity" evidence="1">
    <location>
        <begin position="7"/>
        <end position="23"/>
    </location>
</feature>
<organism evidence="3 4">
    <name type="scientific">Actinoplanes lutulentus</name>
    <dbReference type="NCBI Taxonomy" id="1287878"/>
    <lineage>
        <taxon>Bacteria</taxon>
        <taxon>Bacillati</taxon>
        <taxon>Actinomycetota</taxon>
        <taxon>Actinomycetes</taxon>
        <taxon>Micromonosporales</taxon>
        <taxon>Micromonosporaceae</taxon>
        <taxon>Actinoplanes</taxon>
    </lineage>
</organism>
<feature type="compositionally biased region" description="Gly residues" evidence="1">
    <location>
        <begin position="280"/>
        <end position="292"/>
    </location>
</feature>
<evidence type="ECO:0000256" key="2">
    <source>
        <dbReference type="SAM" id="Phobius"/>
    </source>
</evidence>
<name>A0A327ZEE3_9ACTN</name>
<keyword evidence="4" id="KW-1185">Reference proteome</keyword>
<keyword evidence="2" id="KW-0472">Membrane</keyword>
<gene>
    <name evidence="3" type="ORF">B0I29_11059</name>
</gene>
<feature type="region of interest" description="Disordered" evidence="1">
    <location>
        <begin position="219"/>
        <end position="355"/>
    </location>
</feature>
<accession>A0A327ZEE3</accession>
<evidence type="ECO:0000313" key="3">
    <source>
        <dbReference type="EMBL" id="RAK35307.1"/>
    </source>
</evidence>
<keyword evidence="2" id="KW-0812">Transmembrane</keyword>
<feature type="transmembrane region" description="Helical" evidence="2">
    <location>
        <begin position="125"/>
        <end position="147"/>
    </location>
</feature>
<comment type="caution">
    <text evidence="3">The sequence shown here is derived from an EMBL/GenBank/DDBJ whole genome shotgun (WGS) entry which is preliminary data.</text>
</comment>
<feature type="transmembrane region" description="Helical" evidence="2">
    <location>
        <begin position="86"/>
        <end position="113"/>
    </location>
</feature>
<feature type="compositionally biased region" description="Polar residues" evidence="1">
    <location>
        <begin position="313"/>
        <end position="330"/>
    </location>
</feature>
<keyword evidence="2" id="KW-1133">Transmembrane helix</keyword>